<reference evidence="2 3" key="1">
    <citation type="submission" date="2019-02" db="EMBL/GenBank/DDBJ databases">
        <title>Deep-cultivation of Planctomycetes and their phenomic and genomic characterization uncovers novel biology.</title>
        <authorList>
            <person name="Wiegand S."/>
            <person name="Jogler M."/>
            <person name="Boedeker C."/>
            <person name="Pinto D."/>
            <person name="Vollmers J."/>
            <person name="Rivas-Marin E."/>
            <person name="Kohn T."/>
            <person name="Peeters S.H."/>
            <person name="Heuer A."/>
            <person name="Rast P."/>
            <person name="Oberbeckmann S."/>
            <person name="Bunk B."/>
            <person name="Jeske O."/>
            <person name="Meyerdierks A."/>
            <person name="Storesund J.E."/>
            <person name="Kallscheuer N."/>
            <person name="Luecker S."/>
            <person name="Lage O.M."/>
            <person name="Pohl T."/>
            <person name="Merkel B.J."/>
            <person name="Hornburger P."/>
            <person name="Mueller R.-W."/>
            <person name="Bruemmer F."/>
            <person name="Labrenz M."/>
            <person name="Spormann A.M."/>
            <person name="Op Den Camp H."/>
            <person name="Overmann J."/>
            <person name="Amann R."/>
            <person name="Jetten M.S.M."/>
            <person name="Mascher T."/>
            <person name="Medema M.H."/>
            <person name="Devos D.P."/>
            <person name="Kaster A.-K."/>
            <person name="Ovreas L."/>
            <person name="Rohde M."/>
            <person name="Galperin M.Y."/>
            <person name="Jogler C."/>
        </authorList>
    </citation>
    <scope>NUCLEOTIDE SEQUENCE [LARGE SCALE GENOMIC DNA]</scope>
    <source>
        <strain evidence="2 3">Pla111</strain>
    </source>
</reference>
<dbReference type="Gene3D" id="1.10.1660.10">
    <property type="match status" value="1"/>
</dbReference>
<dbReference type="InterPro" id="IPR036724">
    <property type="entry name" value="Cobalamin-bd_sf"/>
</dbReference>
<dbReference type="AlphaFoldDB" id="A0A5C5WG56"/>
<organism evidence="2 3">
    <name type="scientific">Botrimarina hoheduenensis</name>
    <dbReference type="NCBI Taxonomy" id="2528000"/>
    <lineage>
        <taxon>Bacteria</taxon>
        <taxon>Pseudomonadati</taxon>
        <taxon>Planctomycetota</taxon>
        <taxon>Planctomycetia</taxon>
        <taxon>Pirellulales</taxon>
        <taxon>Lacipirellulaceae</taxon>
        <taxon>Botrimarina</taxon>
    </lineage>
</organism>
<dbReference type="InterPro" id="IPR006158">
    <property type="entry name" value="Cobalamin-bd"/>
</dbReference>
<dbReference type="CDD" id="cd02065">
    <property type="entry name" value="B12-binding_like"/>
    <property type="match status" value="1"/>
</dbReference>
<dbReference type="PROSITE" id="PS51332">
    <property type="entry name" value="B12_BINDING"/>
    <property type="match status" value="1"/>
</dbReference>
<feature type="domain" description="B12-binding" evidence="1">
    <location>
        <begin position="163"/>
        <end position="291"/>
    </location>
</feature>
<proteinExistence type="predicted"/>
<evidence type="ECO:0000313" key="3">
    <source>
        <dbReference type="Proteomes" id="UP000318995"/>
    </source>
</evidence>
<comment type="caution">
    <text evidence="2">The sequence shown here is derived from an EMBL/GenBank/DDBJ whole genome shotgun (WGS) entry which is preliminary data.</text>
</comment>
<name>A0A5C5WG56_9BACT</name>
<evidence type="ECO:0000313" key="2">
    <source>
        <dbReference type="EMBL" id="TWT48762.1"/>
    </source>
</evidence>
<dbReference type="Gene3D" id="1.10.1240.10">
    <property type="entry name" value="Methionine synthase domain"/>
    <property type="match status" value="1"/>
</dbReference>
<evidence type="ECO:0000259" key="1">
    <source>
        <dbReference type="PROSITE" id="PS51332"/>
    </source>
</evidence>
<accession>A0A5C5WG56</accession>
<dbReference type="Gene3D" id="3.40.50.280">
    <property type="entry name" value="Cobalamin-binding domain"/>
    <property type="match status" value="1"/>
</dbReference>
<dbReference type="InterPro" id="IPR036594">
    <property type="entry name" value="Meth_synthase_dom"/>
</dbReference>
<dbReference type="InterPro" id="IPR003759">
    <property type="entry name" value="Cbl-bd_cap"/>
</dbReference>
<dbReference type="GO" id="GO:0046872">
    <property type="term" value="F:metal ion binding"/>
    <property type="evidence" value="ECO:0007669"/>
    <property type="project" value="InterPro"/>
</dbReference>
<dbReference type="RefSeq" id="WP_146571064.1">
    <property type="nucleotide sequence ID" value="NZ_SJPH01000001.1"/>
</dbReference>
<dbReference type="EMBL" id="SJPH01000001">
    <property type="protein sequence ID" value="TWT48762.1"/>
    <property type="molecule type" value="Genomic_DNA"/>
</dbReference>
<dbReference type="Pfam" id="PF02607">
    <property type="entry name" value="B12-binding_2"/>
    <property type="match status" value="1"/>
</dbReference>
<protein>
    <recommendedName>
        <fullName evidence="1">B12-binding domain-containing protein</fullName>
    </recommendedName>
</protein>
<sequence>MPIATFSPKQIAFALGVSESSVKRWVDSGRLEASKTAGGHRKVLLPSVAQFVRETGHPVAHPEVIGLVASGFAKPLSAARDLLHEELVAGREEECRNLVLGFYQAGESIARLGDQLIGPVLRRIGDGWEAGTVAVYQERRACQVMMAILHEIRRWLDDTDDERPLAIVATPLQDFAEVPLRLVELTLISSGWRVMPAGSGLPLEEILAAAVAHRPGLLCVSVTHLESPGDFAEQLTAELIKPLRERSPETLVVIGGGAIESAGLCIANVVDQQLPSLHHLTEYLERLQGVA</sequence>
<dbReference type="SUPFAM" id="SSF52242">
    <property type="entry name" value="Cobalamin (vitamin B12)-binding domain"/>
    <property type="match status" value="1"/>
</dbReference>
<dbReference type="OrthoDB" id="271159at2"/>
<keyword evidence="3" id="KW-1185">Reference proteome</keyword>
<dbReference type="Proteomes" id="UP000318995">
    <property type="component" value="Unassembled WGS sequence"/>
</dbReference>
<dbReference type="GO" id="GO:0031419">
    <property type="term" value="F:cobalamin binding"/>
    <property type="evidence" value="ECO:0007669"/>
    <property type="project" value="InterPro"/>
</dbReference>
<gene>
    <name evidence="2" type="ORF">Pla111_05370</name>
</gene>